<keyword evidence="2 5" id="KW-0645">Protease</keyword>
<proteinExistence type="inferred from homology"/>
<dbReference type="PANTHER" id="PTHR30302">
    <property type="entry name" value="HYDROGENASE 1 MATURATION PROTEASE"/>
    <property type="match status" value="1"/>
</dbReference>
<reference evidence="5" key="1">
    <citation type="submission" date="2024-06" db="EMBL/GenBank/DDBJ databases">
        <title>Lacrimispora cavernae sp. nov., a novel anaerobe isolated from bat guano pile inside a cave.</title>
        <authorList>
            <person name="Miller S.L."/>
            <person name="Lu N."/>
            <person name="King J."/>
            <person name="Sankaranarayanan K."/>
            <person name="Lawson P.A."/>
        </authorList>
    </citation>
    <scope>NUCLEOTIDE SEQUENCE</scope>
    <source>
        <strain evidence="5">BS-2</strain>
    </source>
</reference>
<dbReference type="AlphaFoldDB" id="A0AAU7PTG2"/>
<evidence type="ECO:0000256" key="4">
    <source>
        <dbReference type="ARBA" id="ARBA00022801"/>
    </source>
</evidence>
<comment type="similarity">
    <text evidence="1">Belongs to the peptidase A31 family.</text>
</comment>
<dbReference type="RefSeq" id="WP_349948021.1">
    <property type="nucleotide sequence ID" value="NZ_CP157940.1"/>
</dbReference>
<organism evidence="5">
    <name type="scientific">Lacrimispora sp. BS-2</name>
    <dbReference type="NCBI Taxonomy" id="3151850"/>
    <lineage>
        <taxon>Bacteria</taxon>
        <taxon>Bacillati</taxon>
        <taxon>Bacillota</taxon>
        <taxon>Clostridia</taxon>
        <taxon>Lachnospirales</taxon>
        <taxon>Lachnospiraceae</taxon>
        <taxon>Lacrimispora</taxon>
    </lineage>
</organism>
<accession>A0AAU7PTG2</accession>
<evidence type="ECO:0000256" key="1">
    <source>
        <dbReference type="ARBA" id="ARBA00006814"/>
    </source>
</evidence>
<dbReference type="Pfam" id="PF01750">
    <property type="entry name" value="HycI"/>
    <property type="match status" value="1"/>
</dbReference>
<dbReference type="CDD" id="cd00518">
    <property type="entry name" value="H2MP"/>
    <property type="match status" value="1"/>
</dbReference>
<evidence type="ECO:0000256" key="2">
    <source>
        <dbReference type="ARBA" id="ARBA00022670"/>
    </source>
</evidence>
<evidence type="ECO:0000256" key="3">
    <source>
        <dbReference type="ARBA" id="ARBA00022750"/>
    </source>
</evidence>
<keyword evidence="4" id="KW-0378">Hydrolase</keyword>
<name>A0AAU7PTG2_9FIRM</name>
<dbReference type="Gene3D" id="3.40.50.1450">
    <property type="entry name" value="HybD-like"/>
    <property type="match status" value="1"/>
</dbReference>
<dbReference type="SUPFAM" id="SSF53163">
    <property type="entry name" value="HybD-like"/>
    <property type="match status" value="1"/>
</dbReference>
<dbReference type="EMBL" id="CP157940">
    <property type="protein sequence ID" value="XBS55347.1"/>
    <property type="molecule type" value="Genomic_DNA"/>
</dbReference>
<dbReference type="GO" id="GO:0004190">
    <property type="term" value="F:aspartic-type endopeptidase activity"/>
    <property type="evidence" value="ECO:0007669"/>
    <property type="project" value="UniProtKB-KW"/>
</dbReference>
<evidence type="ECO:0000313" key="5">
    <source>
        <dbReference type="EMBL" id="XBS55347.1"/>
    </source>
</evidence>
<dbReference type="InterPro" id="IPR023430">
    <property type="entry name" value="Pept_HybD-like_dom_sf"/>
</dbReference>
<gene>
    <name evidence="5" type="ORF">ABFV83_06020</name>
</gene>
<dbReference type="PANTHER" id="PTHR30302:SF1">
    <property type="entry name" value="HYDROGENASE 2 MATURATION PROTEASE"/>
    <property type="match status" value="1"/>
</dbReference>
<dbReference type="GO" id="GO:0008047">
    <property type="term" value="F:enzyme activator activity"/>
    <property type="evidence" value="ECO:0007669"/>
    <property type="project" value="InterPro"/>
</dbReference>
<dbReference type="PRINTS" id="PR00446">
    <property type="entry name" value="HYDRGNUPTAKE"/>
</dbReference>
<dbReference type="GO" id="GO:0016485">
    <property type="term" value="P:protein processing"/>
    <property type="evidence" value="ECO:0007669"/>
    <property type="project" value="TreeGrafter"/>
</dbReference>
<dbReference type="InterPro" id="IPR000671">
    <property type="entry name" value="Peptidase_A31"/>
</dbReference>
<protein>
    <submittedName>
        <fullName evidence="5">Hydrogenase maturation protease</fullName>
    </submittedName>
</protein>
<sequence length="161" mass="18399">MVKLVAIGNRFMKDDAIAIRAAEILEDHLKCQDIHVIIGETDFQSCFYLLDKDDFVFILDAFSSGAEPGSIHMFRLEDVMSQPSLFSMHHDLSMVELMKLYGSQFKGYLLGIEVFEIGFDQELSTVLRDKLPRICRVIECAIKKIISEEVTYAGKIPLREF</sequence>
<dbReference type="NCBIfam" id="TIGR00072">
    <property type="entry name" value="hydrog_prot"/>
    <property type="match status" value="1"/>
</dbReference>
<keyword evidence="3" id="KW-0064">Aspartyl protease</keyword>